<dbReference type="InterPro" id="IPR027417">
    <property type="entry name" value="P-loop_NTPase"/>
</dbReference>
<evidence type="ECO:0000256" key="3">
    <source>
        <dbReference type="ARBA" id="ARBA00022840"/>
    </source>
</evidence>
<evidence type="ECO:0000256" key="1">
    <source>
        <dbReference type="ARBA" id="ARBA00022448"/>
    </source>
</evidence>
<keyword evidence="1" id="KW-0813">Transport</keyword>
<dbReference type="InterPro" id="IPR003439">
    <property type="entry name" value="ABC_transporter-like_ATP-bd"/>
</dbReference>
<keyword evidence="4" id="KW-1133">Transmembrane helix</keyword>
<organism evidence="6 7">
    <name type="scientific">Mycoplasma wenyonii (strain Massachusetts)</name>
    <name type="common">Eperythrozoon wenyonii</name>
    <dbReference type="NCBI Taxonomy" id="1197325"/>
    <lineage>
        <taxon>Bacteria</taxon>
        <taxon>Bacillati</taxon>
        <taxon>Mycoplasmatota</taxon>
        <taxon>Mollicutes</taxon>
        <taxon>Mycoplasmataceae</taxon>
        <taxon>Mycoplasma</taxon>
    </lineage>
</organism>
<reference evidence="6 7" key="1">
    <citation type="journal article" date="2012" name="J. Bacteriol.">
        <title>Complete genome sequence of Mycoplasma wenyonii strain Massachusetts.</title>
        <authorList>
            <person name="Dos Santos A.P."/>
            <person name="Guimaraes A.M."/>
            <person name="do Nascimento N.C."/>
            <person name="Sanmiguel P.J."/>
            <person name="Messick J.B."/>
        </authorList>
    </citation>
    <scope>NUCLEOTIDE SEQUENCE [LARGE SCALE GENOMIC DNA]</scope>
    <source>
        <strain evidence="6 7">Massachusetts</strain>
    </source>
</reference>
<dbReference type="OrthoDB" id="389713at2"/>
<evidence type="ECO:0000256" key="4">
    <source>
        <dbReference type="SAM" id="Phobius"/>
    </source>
</evidence>
<dbReference type="STRING" id="1197325.WEN_00870"/>
<dbReference type="SUPFAM" id="SSF52540">
    <property type="entry name" value="P-loop containing nucleoside triphosphate hydrolases"/>
    <property type="match status" value="1"/>
</dbReference>
<dbReference type="SMART" id="SM00382">
    <property type="entry name" value="AAA"/>
    <property type="match status" value="1"/>
</dbReference>
<dbReference type="Gene3D" id="3.40.50.300">
    <property type="entry name" value="P-loop containing nucleotide triphosphate hydrolases"/>
    <property type="match status" value="1"/>
</dbReference>
<keyword evidence="4" id="KW-0812">Transmembrane</keyword>
<dbReference type="Proteomes" id="UP000009005">
    <property type="component" value="Chromosome"/>
</dbReference>
<dbReference type="PATRIC" id="fig|1197325.3.peg.189"/>
<dbReference type="InterPro" id="IPR017871">
    <property type="entry name" value="ABC_transporter-like_CS"/>
</dbReference>
<dbReference type="EMBL" id="CP003703">
    <property type="protein sequence ID" value="AFN64977.1"/>
    <property type="molecule type" value="Genomic_DNA"/>
</dbReference>
<dbReference type="CDD" id="cd03214">
    <property type="entry name" value="ABC_Iron-Siderophores_B12_Hemin"/>
    <property type="match status" value="1"/>
</dbReference>
<name>I6ZEG1_MYCWM</name>
<dbReference type="RefSeq" id="WP_014849687.1">
    <property type="nucleotide sequence ID" value="NC_018149.1"/>
</dbReference>
<dbReference type="PROSITE" id="PS00211">
    <property type="entry name" value="ABC_TRANSPORTER_1"/>
    <property type="match status" value="1"/>
</dbReference>
<dbReference type="InterPro" id="IPR003593">
    <property type="entry name" value="AAA+_ATPase"/>
</dbReference>
<dbReference type="Pfam" id="PF00005">
    <property type="entry name" value="ABC_tran"/>
    <property type="match status" value="1"/>
</dbReference>
<dbReference type="KEGG" id="mwe:WEN_00870"/>
<proteinExistence type="predicted"/>
<dbReference type="PROSITE" id="PS50893">
    <property type="entry name" value="ABC_TRANSPORTER_2"/>
    <property type="match status" value="1"/>
</dbReference>
<dbReference type="PANTHER" id="PTHR42734">
    <property type="entry name" value="METAL TRANSPORT SYSTEM ATP-BINDING PROTEIN TM_0124-RELATED"/>
    <property type="match status" value="1"/>
</dbReference>
<gene>
    <name evidence="6" type="ordered locus">WEN_00870</name>
</gene>
<evidence type="ECO:0000259" key="5">
    <source>
        <dbReference type="PROSITE" id="PS50893"/>
    </source>
</evidence>
<dbReference type="InterPro" id="IPR050153">
    <property type="entry name" value="Metal_Ion_Import_ABC"/>
</dbReference>
<protein>
    <submittedName>
        <fullName evidence="6">Ferrichrome ABC transporter ATPase</fullName>
    </submittedName>
</protein>
<keyword evidence="2" id="KW-0547">Nucleotide-binding</keyword>
<accession>I6ZEG1</accession>
<dbReference type="HOGENOM" id="CLU_548375_0_0_14"/>
<sequence length="487" mass="55471">MKFLALSICTLGCIASGIGINHINSQISTKFEEIKGDEFVKTKEESSSYPTYGPWSLIYSSGSVSFLRELLAQIRLSSEAGKLVNEVPATNSFGAMMWTSETYLPNIRNWMVTFFKKLSWKDFVTPENVPATVQTQNQDISKNFQSFKTKFFSFNSWVELGVIGVVVEAIFTLSLLSSLVAIVLDKQLKRKEKIKRTLYYLCTNLVGWLIRDKLLKKAKKAQEDSYQLLGPNRGIVLSNFSFAQGNYQILKEVNLRLQKNEFYAIIGPNGAGKTTLLKNIGGILEGGRGKIVLGGKHLKSISRKDFWKKVVYIPQELELQPDTPVYDFLLYSRFIFLKRTQRATPEDHLKVLEAMKKCGLEDFRYSRMGELSGGQRQKVILASIMVKDAELILLDEPTTHLDTENRLFLISFFKELKDSRKIVIANLHNFAEIAQLSSKIIAIKDGVVRRFSETNKVLESQFLNKLYDLELSEQKWERIINASLLGY</sequence>
<keyword evidence="7" id="KW-1185">Reference proteome</keyword>
<evidence type="ECO:0000313" key="7">
    <source>
        <dbReference type="Proteomes" id="UP000009005"/>
    </source>
</evidence>
<dbReference type="AlphaFoldDB" id="I6ZEG1"/>
<dbReference type="GO" id="GO:0005524">
    <property type="term" value="F:ATP binding"/>
    <property type="evidence" value="ECO:0007669"/>
    <property type="project" value="UniProtKB-KW"/>
</dbReference>
<evidence type="ECO:0000256" key="2">
    <source>
        <dbReference type="ARBA" id="ARBA00022741"/>
    </source>
</evidence>
<keyword evidence="4" id="KW-0472">Membrane</keyword>
<feature type="transmembrane region" description="Helical" evidence="4">
    <location>
        <begin position="160"/>
        <end position="184"/>
    </location>
</feature>
<dbReference type="GO" id="GO:0016887">
    <property type="term" value="F:ATP hydrolysis activity"/>
    <property type="evidence" value="ECO:0007669"/>
    <property type="project" value="InterPro"/>
</dbReference>
<keyword evidence="3" id="KW-0067">ATP-binding</keyword>
<evidence type="ECO:0000313" key="6">
    <source>
        <dbReference type="EMBL" id="AFN64977.1"/>
    </source>
</evidence>
<feature type="domain" description="ABC transporter" evidence="5">
    <location>
        <begin position="235"/>
        <end position="470"/>
    </location>
</feature>